<name>A0A316Z4X4_9BASI</name>
<dbReference type="InterPro" id="IPR005612">
    <property type="entry name" value="CCAAT-binding_factor"/>
</dbReference>
<dbReference type="InterPro" id="IPR040155">
    <property type="entry name" value="CEBPZ/Mak21-like"/>
</dbReference>
<proteinExistence type="inferred from homology"/>
<dbReference type="GeneID" id="37268529"/>
<feature type="region of interest" description="Disordered" evidence="2">
    <location>
        <begin position="1"/>
        <end position="276"/>
    </location>
</feature>
<feature type="compositionally biased region" description="Basic and acidic residues" evidence="2">
    <location>
        <begin position="109"/>
        <end position="120"/>
    </location>
</feature>
<feature type="compositionally biased region" description="Basic and acidic residues" evidence="2">
    <location>
        <begin position="190"/>
        <end position="205"/>
    </location>
</feature>
<dbReference type="EMBL" id="KZ819298">
    <property type="protein sequence ID" value="PWN96601.1"/>
    <property type="molecule type" value="Genomic_DNA"/>
</dbReference>
<feature type="region of interest" description="Disordered" evidence="2">
    <location>
        <begin position="616"/>
        <end position="651"/>
    </location>
</feature>
<accession>A0A316Z4X4</accession>
<feature type="compositionally biased region" description="Acidic residues" evidence="2">
    <location>
        <begin position="1090"/>
        <end position="1110"/>
    </location>
</feature>
<dbReference type="Proteomes" id="UP000245946">
    <property type="component" value="Unassembled WGS sequence"/>
</dbReference>
<protein>
    <submittedName>
        <fullName evidence="4">CBF-domain-containing protein</fullName>
    </submittedName>
</protein>
<dbReference type="OrthoDB" id="28947at2759"/>
<evidence type="ECO:0000256" key="2">
    <source>
        <dbReference type="SAM" id="MobiDB-lite"/>
    </source>
</evidence>
<dbReference type="GO" id="GO:0005634">
    <property type="term" value="C:nucleus"/>
    <property type="evidence" value="ECO:0007669"/>
    <property type="project" value="TreeGrafter"/>
</dbReference>
<keyword evidence="5" id="KW-1185">Reference proteome</keyword>
<dbReference type="Pfam" id="PF03914">
    <property type="entry name" value="CBF"/>
    <property type="match status" value="1"/>
</dbReference>
<feature type="compositionally biased region" description="Acidic residues" evidence="2">
    <location>
        <begin position="1042"/>
        <end position="1072"/>
    </location>
</feature>
<feature type="compositionally biased region" description="Low complexity" evidence="2">
    <location>
        <begin position="1"/>
        <end position="18"/>
    </location>
</feature>
<feature type="compositionally biased region" description="Acidic residues" evidence="2">
    <location>
        <begin position="1147"/>
        <end position="1161"/>
    </location>
</feature>
<feature type="compositionally biased region" description="Low complexity" evidence="2">
    <location>
        <begin position="206"/>
        <end position="224"/>
    </location>
</feature>
<feature type="compositionally biased region" description="Acidic residues" evidence="2">
    <location>
        <begin position="816"/>
        <end position="836"/>
    </location>
</feature>
<comment type="similarity">
    <text evidence="1">Belongs to the CBF/MAK21 family.</text>
</comment>
<dbReference type="RefSeq" id="XP_025596880.1">
    <property type="nucleotide sequence ID" value="XM_025740985.1"/>
</dbReference>
<evidence type="ECO:0000259" key="3">
    <source>
        <dbReference type="Pfam" id="PF03914"/>
    </source>
</evidence>
<feature type="region of interest" description="Disordered" evidence="2">
    <location>
        <begin position="814"/>
        <end position="860"/>
    </location>
</feature>
<dbReference type="PANTHER" id="PTHR12048:SF0">
    <property type="entry name" value="CCAAT_ENHANCER-BINDING PROTEIN ZETA"/>
    <property type="match status" value="1"/>
</dbReference>
<evidence type="ECO:0000256" key="1">
    <source>
        <dbReference type="ARBA" id="ARBA00007797"/>
    </source>
</evidence>
<feature type="domain" description="CCAAT-binding factor" evidence="3">
    <location>
        <begin position="706"/>
        <end position="896"/>
    </location>
</feature>
<reference evidence="4 5" key="1">
    <citation type="journal article" date="2018" name="Mol. Biol. Evol.">
        <title>Broad Genomic Sampling Reveals a Smut Pathogenic Ancestry of the Fungal Clade Ustilaginomycotina.</title>
        <authorList>
            <person name="Kijpornyongpan T."/>
            <person name="Mondo S.J."/>
            <person name="Barry K."/>
            <person name="Sandor L."/>
            <person name="Lee J."/>
            <person name="Lipzen A."/>
            <person name="Pangilinan J."/>
            <person name="LaButti K."/>
            <person name="Hainaut M."/>
            <person name="Henrissat B."/>
            <person name="Grigoriev I.V."/>
            <person name="Spatafora J.W."/>
            <person name="Aime M.C."/>
        </authorList>
    </citation>
    <scope>NUCLEOTIDE SEQUENCE [LARGE SCALE GENOMIC DNA]</scope>
    <source>
        <strain evidence="4 5">MCA 4186</strain>
    </source>
</reference>
<gene>
    <name evidence="4" type="ORF">FA09DRAFT_320657</name>
</gene>
<feature type="compositionally biased region" description="Basic and acidic residues" evidence="2">
    <location>
        <begin position="144"/>
        <end position="160"/>
    </location>
</feature>
<feature type="region of interest" description="Disordered" evidence="2">
    <location>
        <begin position="1003"/>
        <end position="1235"/>
    </location>
</feature>
<dbReference type="SUPFAM" id="SSF48371">
    <property type="entry name" value="ARM repeat"/>
    <property type="match status" value="1"/>
</dbReference>
<evidence type="ECO:0000313" key="5">
    <source>
        <dbReference type="Proteomes" id="UP000245946"/>
    </source>
</evidence>
<feature type="compositionally biased region" description="Acidic residues" evidence="2">
    <location>
        <begin position="1018"/>
        <end position="1032"/>
    </location>
</feature>
<feature type="compositionally biased region" description="Low complexity" evidence="2">
    <location>
        <begin position="1115"/>
        <end position="1125"/>
    </location>
</feature>
<dbReference type="InterPro" id="IPR016024">
    <property type="entry name" value="ARM-type_fold"/>
</dbReference>
<dbReference type="PANTHER" id="PTHR12048">
    <property type="entry name" value="CCAAT-BINDING FACTOR-RELATED"/>
    <property type="match status" value="1"/>
</dbReference>
<feature type="compositionally biased region" description="Acidic residues" evidence="2">
    <location>
        <begin position="1126"/>
        <end position="1139"/>
    </location>
</feature>
<dbReference type="STRING" id="58919.A0A316Z4X4"/>
<sequence length="1235" mass="130519">MARPVKAAPRPAAAAAAPTDSGNSSDVDDDTLMREIAALGGSKEDLELVGRGKTKGKGKGKAEEEADDPRLGDDVMSFMKQLNFSAVAPKAEPPKAKPAKESAAAEAPAPKKKEKAEKKAQPAAAATAAAAPAASKAAPAAASPEKKEKAKPGKKEREAAKAAAAAAPPKASASSSSAPEQAAPAPTNDWKAERERKMAAEREAKIAAISQAAAAPPKAKAAGAKKGGASKGEQRLLFAPAPHWSTTPLPTLPAAPASEKKSKKGKEAAAPAFPSDEQVASLHAQGKALLEADNRTYSELMSSGTSIAGGGLGTLSSSDAKFISSLLSGGGAGTGAGGGTLSDRIAALTLLVQSSPLHNMHSMESLLSMASKKGREESGRATRALGDWLASAGGLGARKLRYFRDQPMLPAVAALQGASSADVTAAVQGHLILYAFEDALKHFYFSFLQLLEAQTHDTLPFVRKQAVTQTYVLLRDKSEQEQNLLRLLVNKLGDSERAVASKASGHLLELLATHPAMKAVVVREVAQLVLRPPPKVAPTAAKDGEPAVAKYNTHARYYGVLTLNQTLLTARDDAVAANLVHLYFELFESVLQDFQKSTGGKEETIADAEAAAAAAEEEGGAAGAGKKDKKGRWRDQKGKKGKGGKANKAGANDENKAVVDADAKMMAAILTGVRRAFPFAKLDTEILDKHMDTLFRITHSGTFNISIQALQLIFQVAVASNEGPTSTTGNIADRFYTTLYSSLLDARLATTSKQAMYLNLLFKALKADDDERRSKACVKRLLQTTLNSEPPWICGTLFLLGELMKARPSLRVMLSEPEDEGEERFVDQAEDDEEAEPSAPAADAAAATTRTEGGTALPTRYDARKRDPRWAGAELTCLWEVVPLLSHFHPSVALHAEQLLLSQRISTTADLSLNTLAHFLDRFVYRNPKTTHASKGSSIMQPAAAAAGPGGAGVETSVVRTKGQGIADDEYVNSEKFWRKKAGDVPVDQLFFHQYFNMRSERTAAGAKKSSKRKDAGSDDDDAASGSDDDEAASAASGSDSDSLEIEGENDSSDEEAAGAEALPSDDDSDFSEGEKEIWAAMKRTMPREEGDEDLMLDSGSDDEDDEDIEAYNYSDSDAASGAAEGSDEEEDMSGSDDDGLIKLDAGDEEGVFSDEDEDDLLPFHGFDEPAAAAAPRGKKRAAGDEEEAEAEEAAGKSKAQLQRAERKKRKAAPMFASAEDYAHLIDNNDGEDMA</sequence>
<feature type="compositionally biased region" description="Low complexity" evidence="2">
    <location>
        <begin position="161"/>
        <end position="186"/>
    </location>
</feature>
<organism evidence="4 5">
    <name type="scientific">Tilletiopsis washingtonensis</name>
    <dbReference type="NCBI Taxonomy" id="58919"/>
    <lineage>
        <taxon>Eukaryota</taxon>
        <taxon>Fungi</taxon>
        <taxon>Dikarya</taxon>
        <taxon>Basidiomycota</taxon>
        <taxon>Ustilaginomycotina</taxon>
        <taxon>Exobasidiomycetes</taxon>
        <taxon>Entylomatales</taxon>
        <taxon>Entylomatales incertae sedis</taxon>
        <taxon>Tilletiopsis</taxon>
    </lineage>
</organism>
<evidence type="ECO:0000313" key="4">
    <source>
        <dbReference type="EMBL" id="PWN96601.1"/>
    </source>
</evidence>
<dbReference type="AlphaFoldDB" id="A0A316Z4X4"/>
<feature type="compositionally biased region" description="Low complexity" evidence="2">
    <location>
        <begin position="121"/>
        <end position="143"/>
    </location>
</feature>
<feature type="compositionally biased region" description="Low complexity" evidence="2">
    <location>
        <begin position="837"/>
        <end position="847"/>
    </location>
</feature>
<feature type="compositionally biased region" description="Basic and acidic residues" evidence="2">
    <location>
        <begin position="60"/>
        <end position="73"/>
    </location>
</feature>
<feature type="compositionally biased region" description="Low complexity" evidence="2">
    <location>
        <begin position="246"/>
        <end position="257"/>
    </location>
</feature>